<evidence type="ECO:0000256" key="4">
    <source>
        <dbReference type="ARBA" id="ARBA00022989"/>
    </source>
</evidence>
<keyword evidence="9" id="KW-1185">Reference proteome</keyword>
<feature type="transmembrane region" description="Helical" evidence="6">
    <location>
        <begin position="236"/>
        <end position="255"/>
    </location>
</feature>
<evidence type="ECO:0000313" key="9">
    <source>
        <dbReference type="Proteomes" id="UP000501602"/>
    </source>
</evidence>
<dbReference type="PANTHER" id="PTHR10283:SF82">
    <property type="entry name" value="SOLUTE CARRIER FAMILY 13 MEMBER 2"/>
    <property type="match status" value="1"/>
</dbReference>
<accession>A0A6H1UEW3</accession>
<dbReference type="GO" id="GO:0022857">
    <property type="term" value="F:transmembrane transporter activity"/>
    <property type="evidence" value="ECO:0007669"/>
    <property type="project" value="TreeGrafter"/>
</dbReference>
<dbReference type="Proteomes" id="UP000501602">
    <property type="component" value="Chromosome"/>
</dbReference>
<protein>
    <recommendedName>
        <fullName evidence="7">Citrate transporter-like domain-containing protein</fullName>
    </recommendedName>
</protein>
<evidence type="ECO:0000256" key="3">
    <source>
        <dbReference type="ARBA" id="ARBA00022692"/>
    </source>
</evidence>
<feature type="transmembrane region" description="Helical" evidence="6">
    <location>
        <begin position="261"/>
        <end position="280"/>
    </location>
</feature>
<dbReference type="RefSeq" id="WP_168660880.1">
    <property type="nucleotide sequence ID" value="NZ_CP051180.1"/>
</dbReference>
<proteinExistence type="predicted"/>
<evidence type="ECO:0000313" key="8">
    <source>
        <dbReference type="EMBL" id="QIZ77621.1"/>
    </source>
</evidence>
<feature type="transmembrane region" description="Helical" evidence="6">
    <location>
        <begin position="330"/>
        <end position="361"/>
    </location>
</feature>
<evidence type="ECO:0000256" key="2">
    <source>
        <dbReference type="ARBA" id="ARBA00022448"/>
    </source>
</evidence>
<dbReference type="InterPro" id="IPR004680">
    <property type="entry name" value="Cit_transptr-like_dom"/>
</dbReference>
<comment type="subcellular location">
    <subcellularLocation>
        <location evidence="1">Membrane</location>
        <topology evidence="1">Multi-pass membrane protein</topology>
    </subcellularLocation>
</comment>
<keyword evidence="5 6" id="KW-0472">Membrane</keyword>
<evidence type="ECO:0000256" key="5">
    <source>
        <dbReference type="ARBA" id="ARBA00023136"/>
    </source>
</evidence>
<sequence length="430" mass="46862">MRHWLLFLLLLLPCSLWFPSLALPQQGLALFGLAGVLWTTHILPEQHSALLIPVIALTQGLLPTEALLEIALAPIMAVFVFGFAFAALSRHQGLDRVILATIAQRSNGSERRACFILFCCTFAISMWTSNVVTAALILPLALMMTENKSLNYRYFICICIAYSATIGGMATQVGSSTSFIASNLIGIDFIGWMQWAMPISLLLWLLSIGLTSQYFKPEFGNDLSLPKLAIEPQQKLSLLIVCTTLTTFVFTAIFWREGKAYWGLIPLVGVLLMMAFKLLSLKLFFQSVKYRVLLIFVSAITLGTVLHNSGGGQLMVDAIMPTLTQLPLPLQLGLVLLFAAIVTELMSNVACASLMAPLLSLLLLPQGATEEQLALLVGMGCSFAFVLSTGTPSNSLVVNMASIPTKVLANIGWKVKLSLVTLLWAILLLH</sequence>
<dbReference type="Pfam" id="PF03600">
    <property type="entry name" value="CitMHS"/>
    <property type="match status" value="1"/>
</dbReference>
<dbReference type="GO" id="GO:0005886">
    <property type="term" value="C:plasma membrane"/>
    <property type="evidence" value="ECO:0007669"/>
    <property type="project" value="TreeGrafter"/>
</dbReference>
<keyword evidence="3 6" id="KW-0812">Transmembrane</keyword>
<dbReference type="KEGG" id="fes:HER31_12390"/>
<keyword evidence="4 6" id="KW-1133">Transmembrane helix</keyword>
<dbReference type="AlphaFoldDB" id="A0A6H1UEW3"/>
<organism evidence="8 9">
    <name type="scientific">Ferrimonas lipolytica</name>
    <dbReference type="NCBI Taxonomy" id="2724191"/>
    <lineage>
        <taxon>Bacteria</taxon>
        <taxon>Pseudomonadati</taxon>
        <taxon>Pseudomonadota</taxon>
        <taxon>Gammaproteobacteria</taxon>
        <taxon>Alteromonadales</taxon>
        <taxon>Ferrimonadaceae</taxon>
        <taxon>Ferrimonas</taxon>
    </lineage>
</organism>
<dbReference type="EMBL" id="CP051180">
    <property type="protein sequence ID" value="QIZ77621.1"/>
    <property type="molecule type" value="Genomic_DNA"/>
</dbReference>
<evidence type="ECO:0000256" key="6">
    <source>
        <dbReference type="SAM" id="Phobius"/>
    </source>
</evidence>
<evidence type="ECO:0000256" key="1">
    <source>
        <dbReference type="ARBA" id="ARBA00004141"/>
    </source>
</evidence>
<reference evidence="8 9" key="1">
    <citation type="submission" date="2020-04" db="EMBL/GenBank/DDBJ databases">
        <title>Ferrimonas sp. S7 isolated from sea water.</title>
        <authorList>
            <person name="Bae S.S."/>
            <person name="Baek K."/>
        </authorList>
    </citation>
    <scope>NUCLEOTIDE SEQUENCE [LARGE SCALE GENOMIC DNA]</scope>
    <source>
        <strain evidence="8 9">S7</strain>
    </source>
</reference>
<dbReference type="PANTHER" id="PTHR10283">
    <property type="entry name" value="SOLUTE CARRIER FAMILY 13 MEMBER"/>
    <property type="match status" value="1"/>
</dbReference>
<feature type="transmembrane region" description="Helical" evidence="6">
    <location>
        <begin position="70"/>
        <end position="88"/>
    </location>
</feature>
<feature type="transmembrane region" description="Helical" evidence="6">
    <location>
        <begin position="411"/>
        <end position="429"/>
    </location>
</feature>
<feature type="transmembrane region" description="Helical" evidence="6">
    <location>
        <begin position="292"/>
        <end position="310"/>
    </location>
</feature>
<gene>
    <name evidence="8" type="ORF">HER31_12390</name>
</gene>
<evidence type="ECO:0000259" key="7">
    <source>
        <dbReference type="Pfam" id="PF03600"/>
    </source>
</evidence>
<name>A0A6H1UEW3_9GAMM</name>
<feature type="transmembrane region" description="Helical" evidence="6">
    <location>
        <begin position="195"/>
        <end position="215"/>
    </location>
</feature>
<keyword evidence="2" id="KW-0813">Transport</keyword>
<feature type="transmembrane region" description="Helical" evidence="6">
    <location>
        <begin position="154"/>
        <end position="175"/>
    </location>
</feature>
<feature type="transmembrane region" description="Helical" evidence="6">
    <location>
        <begin position="373"/>
        <end position="391"/>
    </location>
</feature>
<feature type="domain" description="Citrate transporter-like" evidence="7">
    <location>
        <begin position="36"/>
        <end position="367"/>
    </location>
</feature>